<dbReference type="InterPro" id="IPR009003">
    <property type="entry name" value="Peptidase_S1_PA"/>
</dbReference>
<keyword evidence="7" id="KW-1015">Disulfide bond</keyword>
<dbReference type="STRING" id="35525.A0A164WS49"/>
<keyword evidence="4 10" id="KW-0378">Hydrolase</keyword>
<evidence type="ECO:0000256" key="7">
    <source>
        <dbReference type="ARBA" id="ARBA00023157"/>
    </source>
</evidence>
<evidence type="ECO:0000256" key="3">
    <source>
        <dbReference type="ARBA" id="ARBA00022729"/>
    </source>
</evidence>
<dbReference type="EC" id="3.4.21.84" evidence="9"/>
<dbReference type="SUPFAM" id="SSF50494">
    <property type="entry name" value="Trypsin-like serine proteases"/>
    <property type="match status" value="1"/>
</dbReference>
<dbReference type="GO" id="GO:0006508">
    <property type="term" value="P:proteolysis"/>
    <property type="evidence" value="ECO:0007669"/>
    <property type="project" value="UniProtKB-KW"/>
</dbReference>
<keyword evidence="14" id="KW-1185">Reference proteome</keyword>
<evidence type="ECO:0000256" key="1">
    <source>
        <dbReference type="ARBA" id="ARBA00022659"/>
    </source>
</evidence>
<evidence type="ECO:0000313" key="14">
    <source>
        <dbReference type="Proteomes" id="UP000076858"/>
    </source>
</evidence>
<evidence type="ECO:0000256" key="11">
    <source>
        <dbReference type="SAM" id="SignalP"/>
    </source>
</evidence>
<evidence type="ECO:0000256" key="10">
    <source>
        <dbReference type="RuleBase" id="RU363034"/>
    </source>
</evidence>
<dbReference type="PROSITE" id="PS50240">
    <property type="entry name" value="TRYPSIN_DOM"/>
    <property type="match status" value="1"/>
</dbReference>
<dbReference type="AlphaFoldDB" id="A0A164WS49"/>
<comment type="catalytic activity">
    <reaction evidence="8">
        <text>Selective cleavage of 103-Arg-|-Ser-104 and 124-Ile-|-Ile-125 bonds in Limulus clotting factor B to form activated factor B. Cleavage of -Pro-Arg-|-Xaa- bonds in synthetic substrates.</text>
        <dbReference type="EC" id="3.4.21.84"/>
    </reaction>
</comment>
<comment type="caution">
    <text evidence="13">The sequence shown here is derived from an EMBL/GenBank/DDBJ whole genome shotgun (WGS) entry which is preliminary data.</text>
</comment>
<dbReference type="InterPro" id="IPR051333">
    <property type="entry name" value="CLIP_Serine_Protease"/>
</dbReference>
<dbReference type="InterPro" id="IPR033116">
    <property type="entry name" value="TRYPSIN_SER"/>
</dbReference>
<dbReference type="InterPro" id="IPR001254">
    <property type="entry name" value="Trypsin_dom"/>
</dbReference>
<dbReference type="Gene3D" id="2.40.10.10">
    <property type="entry name" value="Trypsin-like serine proteases"/>
    <property type="match status" value="1"/>
</dbReference>
<dbReference type="GO" id="GO:0004252">
    <property type="term" value="F:serine-type endopeptidase activity"/>
    <property type="evidence" value="ECO:0007669"/>
    <property type="project" value="InterPro"/>
</dbReference>
<dbReference type="InterPro" id="IPR018114">
    <property type="entry name" value="TRYPSIN_HIS"/>
</dbReference>
<evidence type="ECO:0000259" key="12">
    <source>
        <dbReference type="PROSITE" id="PS50240"/>
    </source>
</evidence>
<dbReference type="FunFam" id="2.40.10.10:FF:000120">
    <property type="entry name" value="Putative serine protease"/>
    <property type="match status" value="1"/>
</dbReference>
<evidence type="ECO:0000256" key="2">
    <source>
        <dbReference type="ARBA" id="ARBA00022670"/>
    </source>
</evidence>
<evidence type="ECO:0000256" key="6">
    <source>
        <dbReference type="ARBA" id="ARBA00022825"/>
    </source>
</evidence>
<dbReference type="PROSITE" id="PS00134">
    <property type="entry name" value="TRYPSIN_HIS"/>
    <property type="match status" value="1"/>
</dbReference>
<keyword evidence="2 10" id="KW-0645">Protease</keyword>
<keyword evidence="1" id="KW-0768">Sushi</keyword>
<evidence type="ECO:0000256" key="8">
    <source>
        <dbReference type="ARBA" id="ARBA00052079"/>
    </source>
</evidence>
<dbReference type="Proteomes" id="UP000076858">
    <property type="component" value="Unassembled WGS sequence"/>
</dbReference>
<dbReference type="PANTHER" id="PTHR24260">
    <property type="match status" value="1"/>
</dbReference>
<evidence type="ECO:0000256" key="9">
    <source>
        <dbReference type="ARBA" id="ARBA00066707"/>
    </source>
</evidence>
<dbReference type="InterPro" id="IPR043504">
    <property type="entry name" value="Peptidase_S1_PA_chymotrypsin"/>
</dbReference>
<protein>
    <recommendedName>
        <fullName evidence="9">limulus clotting factor C</fullName>
        <ecNumber evidence="9">3.4.21.84</ecNumber>
    </recommendedName>
</protein>
<sequence length="440" mass="48863">MLELDKFAIRVLVTLLVYLCHAVICNEPTEIDANPLSSQVHCSASSIYLSSRIAKRIRRDLTNNFHDIAVKSSNDNEQVCGLANHPSNGHYSNNAPWTKIVEGVETAAHEFPWQVFLVLRKNNDESFACGGSLISDRWVLTAAHCLINNDLIHITLGAHDLEDEDEVYQERYTSREYFIHPDWDSETLQADIALVRLPATISFSKYIQPVCLDSPSDPAVSYVNDTVILTGWGLTSDESDGVSSVLHKTMVRVITNEKCFEEYDSVITDEMICSSGEDHQGSCYGDSGGPMNFRQADGTWKQIGIVSFGSNQGCESGYANGFTRVSSFVSWIQNITTQTEATNRSTSILATQQPSVMALLLLLALLCPRELKIKEHLVTFLSGYTVFWFVSNVYDFNADEVSSLLVFRILQVVGFGSYYGVVGYNSEIARRGFVAIGIVP</sequence>
<evidence type="ECO:0000256" key="4">
    <source>
        <dbReference type="ARBA" id="ARBA00022801"/>
    </source>
</evidence>
<keyword evidence="6 10" id="KW-0720">Serine protease</keyword>
<reference evidence="13 14" key="1">
    <citation type="submission" date="2016-03" db="EMBL/GenBank/DDBJ databases">
        <title>EvidentialGene: Evidence-directed Construction of Genes on Genomes.</title>
        <authorList>
            <person name="Gilbert D.G."/>
            <person name="Choi J.-H."/>
            <person name="Mockaitis K."/>
            <person name="Colbourne J."/>
            <person name="Pfrender M."/>
        </authorList>
    </citation>
    <scope>NUCLEOTIDE SEQUENCE [LARGE SCALE GENOMIC DNA]</scope>
    <source>
        <strain evidence="13 14">Xinb3</strain>
        <tissue evidence="13">Complete organism</tissue>
    </source>
</reference>
<dbReference type="PROSITE" id="PS00135">
    <property type="entry name" value="TRYPSIN_SER"/>
    <property type="match status" value="1"/>
</dbReference>
<feature type="signal peptide" evidence="11">
    <location>
        <begin position="1"/>
        <end position="22"/>
    </location>
</feature>
<organism evidence="13 14">
    <name type="scientific">Daphnia magna</name>
    <dbReference type="NCBI Taxonomy" id="35525"/>
    <lineage>
        <taxon>Eukaryota</taxon>
        <taxon>Metazoa</taxon>
        <taxon>Ecdysozoa</taxon>
        <taxon>Arthropoda</taxon>
        <taxon>Crustacea</taxon>
        <taxon>Branchiopoda</taxon>
        <taxon>Diplostraca</taxon>
        <taxon>Cladocera</taxon>
        <taxon>Anomopoda</taxon>
        <taxon>Daphniidae</taxon>
        <taxon>Daphnia</taxon>
    </lineage>
</organism>
<dbReference type="PRINTS" id="PR00722">
    <property type="entry name" value="CHYMOTRYPSIN"/>
</dbReference>
<feature type="chain" id="PRO_5007854204" description="limulus clotting factor C" evidence="11">
    <location>
        <begin position="23"/>
        <end position="440"/>
    </location>
</feature>
<dbReference type="EMBL" id="LRGB01001117">
    <property type="protein sequence ID" value="KZS13521.1"/>
    <property type="molecule type" value="Genomic_DNA"/>
</dbReference>
<dbReference type="OrthoDB" id="6380398at2759"/>
<dbReference type="CDD" id="cd00190">
    <property type="entry name" value="Tryp_SPc"/>
    <property type="match status" value="1"/>
</dbReference>
<dbReference type="SMART" id="SM00020">
    <property type="entry name" value="Tryp_SPc"/>
    <property type="match status" value="1"/>
</dbReference>
<evidence type="ECO:0000256" key="5">
    <source>
        <dbReference type="ARBA" id="ARBA00022820"/>
    </source>
</evidence>
<evidence type="ECO:0000313" key="13">
    <source>
        <dbReference type="EMBL" id="KZS13521.1"/>
    </source>
</evidence>
<keyword evidence="3 11" id="KW-0732">Signal</keyword>
<dbReference type="PANTHER" id="PTHR24260:SF145">
    <property type="entry name" value="FI17609P1-RELATED"/>
    <property type="match status" value="1"/>
</dbReference>
<gene>
    <name evidence="13" type="ORF">APZ42_021333</name>
</gene>
<dbReference type="GO" id="GO:0042381">
    <property type="term" value="P:hemolymph coagulation"/>
    <property type="evidence" value="ECO:0007669"/>
    <property type="project" value="UniProtKB-KW"/>
</dbReference>
<accession>A0A164WS49</accession>
<name>A0A164WS49_9CRUS</name>
<proteinExistence type="predicted"/>
<dbReference type="InterPro" id="IPR001314">
    <property type="entry name" value="Peptidase_S1A"/>
</dbReference>
<dbReference type="Pfam" id="PF00089">
    <property type="entry name" value="Trypsin"/>
    <property type="match status" value="1"/>
</dbReference>
<keyword evidence="5" id="KW-0353">Hemolymph clotting</keyword>
<feature type="domain" description="Peptidase S1" evidence="12">
    <location>
        <begin position="100"/>
        <end position="337"/>
    </location>
</feature>